<evidence type="ECO:0000256" key="3">
    <source>
        <dbReference type="PIRSR" id="PIRSR028757-1"/>
    </source>
</evidence>
<dbReference type="InterPro" id="IPR003507">
    <property type="entry name" value="S66_fam"/>
</dbReference>
<dbReference type="InterPro" id="IPR029062">
    <property type="entry name" value="Class_I_gatase-like"/>
</dbReference>
<dbReference type="SUPFAM" id="SSF141986">
    <property type="entry name" value="LD-carboxypeptidase A C-terminal domain-like"/>
    <property type="match status" value="1"/>
</dbReference>
<dbReference type="Gene3D" id="3.40.50.10740">
    <property type="entry name" value="Class I glutamine amidotransferase-like"/>
    <property type="match status" value="1"/>
</dbReference>
<feature type="active site" description="Charge relay system" evidence="3">
    <location>
        <position position="312"/>
    </location>
</feature>
<dbReference type="RefSeq" id="WP_099090920.1">
    <property type="nucleotide sequence ID" value="NZ_CP093217.1"/>
</dbReference>
<dbReference type="InterPro" id="IPR040921">
    <property type="entry name" value="Peptidase_S66C"/>
</dbReference>
<gene>
    <name evidence="6" type="ORF">BTJ66_10570</name>
    <name evidence="7" type="ORF">MNY58_08080</name>
</gene>
<evidence type="ECO:0000313" key="9">
    <source>
        <dbReference type="Proteomes" id="UP001056588"/>
    </source>
</evidence>
<feature type="domain" description="LD-carboxypeptidase C-terminal" evidence="5">
    <location>
        <begin position="208"/>
        <end position="327"/>
    </location>
</feature>
<dbReference type="OrthoDB" id="9807329at2"/>
<name>A0A2C6WKS5_9STAP</name>
<dbReference type="PIRSF" id="PIRSF028757">
    <property type="entry name" value="LD-carboxypeptidase"/>
    <property type="match status" value="1"/>
</dbReference>
<reference evidence="7" key="4">
    <citation type="submission" date="2022-03" db="EMBL/GenBank/DDBJ databases">
        <title>Complete Genome Sequence of Staphylococcus edaphicus strain CCM 8731.</title>
        <authorList>
            <person name="Rimmer C.O."/>
            <person name="Thomas J.C."/>
        </authorList>
    </citation>
    <scope>NUCLEOTIDE SEQUENCE</scope>
    <source>
        <strain evidence="7">CCM 8731</strain>
    </source>
</reference>
<dbReference type="InterPro" id="IPR027461">
    <property type="entry name" value="Carboxypeptidase_A_C_sf"/>
</dbReference>
<proteinExistence type="inferred from homology"/>
<keyword evidence="2" id="KW-0378">Hydrolase</keyword>
<reference evidence="6" key="1">
    <citation type="journal article" date="2017" name="Appl. Environ. Microbiol.">
        <title>Staphylococcus edaphicus sp. nov., isolated in Antarctica, harbours mecC gene and genomic islands with suspected role in adaptation to extreme environment.</title>
        <authorList>
            <person name="Pantucek R."/>
            <person name="Sedlacek I."/>
            <person name="Indrakova A."/>
            <person name="Vrbovska V."/>
            <person name="Maslanova I."/>
            <person name="Kovarovic V."/>
            <person name="Svec P."/>
            <person name="Kralova S."/>
            <person name="Kristofova L."/>
            <person name="Keklakova J."/>
            <person name="Petras P."/>
            <person name="Doskar J."/>
        </authorList>
    </citation>
    <scope>NUCLEOTIDE SEQUENCE</scope>
    <source>
        <strain evidence="6">CCM 8730</strain>
    </source>
</reference>
<dbReference type="Proteomes" id="UP001056588">
    <property type="component" value="Chromosome"/>
</dbReference>
<feature type="active site" description="Charge relay system" evidence="3">
    <location>
        <position position="242"/>
    </location>
</feature>
<dbReference type="GO" id="GO:0016787">
    <property type="term" value="F:hydrolase activity"/>
    <property type="evidence" value="ECO:0007669"/>
    <property type="project" value="UniProtKB-KW"/>
</dbReference>
<dbReference type="InterPro" id="IPR040449">
    <property type="entry name" value="Peptidase_S66_N"/>
</dbReference>
<keyword evidence="9" id="KW-1185">Reference proteome</keyword>
<dbReference type="SUPFAM" id="SSF52317">
    <property type="entry name" value="Class I glutamine amidotransferase-like"/>
    <property type="match status" value="1"/>
</dbReference>
<dbReference type="CDD" id="cd07062">
    <property type="entry name" value="Peptidase_S66_mccF_like"/>
    <property type="match status" value="1"/>
</dbReference>
<reference evidence="6" key="3">
    <citation type="submission" date="2017-10" db="EMBL/GenBank/DDBJ databases">
        <authorList>
            <person name="Vrbovska V."/>
            <person name="Kovarovic V."/>
            <person name="Indrakova A."/>
        </authorList>
    </citation>
    <scope>NUCLEOTIDE SEQUENCE</scope>
    <source>
        <strain evidence="6">CCM 8730</strain>
    </source>
</reference>
<evidence type="ECO:0000313" key="7">
    <source>
        <dbReference type="EMBL" id="UQW80556.1"/>
    </source>
</evidence>
<feature type="active site" description="Nucleophile" evidence="3">
    <location>
        <position position="115"/>
    </location>
</feature>
<dbReference type="EMBL" id="MRZN01000019">
    <property type="protein sequence ID" value="PHK48969.1"/>
    <property type="molecule type" value="Genomic_DNA"/>
</dbReference>
<dbReference type="Proteomes" id="UP000223828">
    <property type="component" value="Unassembled WGS sequence"/>
</dbReference>
<dbReference type="PANTHER" id="PTHR30237">
    <property type="entry name" value="MURAMOYLTETRAPEPTIDE CARBOXYPEPTIDASE"/>
    <property type="match status" value="1"/>
</dbReference>
<feature type="domain" description="LD-carboxypeptidase N-terminal" evidence="4">
    <location>
        <begin position="13"/>
        <end position="134"/>
    </location>
</feature>
<evidence type="ECO:0000259" key="4">
    <source>
        <dbReference type="Pfam" id="PF02016"/>
    </source>
</evidence>
<protein>
    <submittedName>
        <fullName evidence="6">LD-carboxypeptidase</fullName>
    </submittedName>
</protein>
<sequence length="344" mass="38953">MIKPKRLLRGDTVAIVSLSSGLAGEPEILWRTYQGIERLKRVFALNVKVMPNALKGKGYIQNHPEARAADLNAALKDPEIKAIISCIGGEDSIEILPFVDLEAIRQHPKIFSGYSDSTTIHMMFYKMGIVSFYGPALLTDFAENIEMDDYTVKDIEKFWFNCKKIGNIAPAEYIRPYGLSWNIENKMTARQIIQQHGYELIQGQGIKQGQLIGGNLETLVSLINTSLFPNKKDFEDAIIFLETSEDTPTPPAFEDMLVTLIQQDILSQCNGLVIGKPFNNIYYEAYKERILNVLKRYKLIDIPVLYNMSFGHNEPKHTVPYGLQAEINCYSKQFLIKESAVQCT</sequence>
<evidence type="ECO:0000259" key="5">
    <source>
        <dbReference type="Pfam" id="PF17676"/>
    </source>
</evidence>
<evidence type="ECO:0000313" key="6">
    <source>
        <dbReference type="EMBL" id="PHK48969.1"/>
    </source>
</evidence>
<dbReference type="AlphaFoldDB" id="A0A2C6WKS5"/>
<evidence type="ECO:0000256" key="2">
    <source>
        <dbReference type="ARBA" id="ARBA00022801"/>
    </source>
</evidence>
<dbReference type="Pfam" id="PF02016">
    <property type="entry name" value="Peptidase_S66"/>
    <property type="match status" value="1"/>
</dbReference>
<dbReference type="EMBL" id="CP093217">
    <property type="protein sequence ID" value="UQW80556.1"/>
    <property type="molecule type" value="Genomic_DNA"/>
</dbReference>
<organism evidence="6 8">
    <name type="scientific">Staphylococcus edaphicus</name>
    <dbReference type="NCBI Taxonomy" id="1955013"/>
    <lineage>
        <taxon>Bacteria</taxon>
        <taxon>Bacillati</taxon>
        <taxon>Bacillota</taxon>
        <taxon>Bacilli</taxon>
        <taxon>Bacillales</taxon>
        <taxon>Staphylococcaceae</taxon>
        <taxon>Staphylococcus</taxon>
    </lineage>
</organism>
<dbReference type="PANTHER" id="PTHR30237:SF4">
    <property type="entry name" value="LD-CARBOXYPEPTIDASE C-TERMINAL DOMAIN-CONTAINING PROTEIN"/>
    <property type="match status" value="1"/>
</dbReference>
<dbReference type="InterPro" id="IPR027478">
    <property type="entry name" value="LdcA_N"/>
</dbReference>
<comment type="similarity">
    <text evidence="1">Belongs to the peptidase S66 family.</text>
</comment>
<evidence type="ECO:0000313" key="8">
    <source>
        <dbReference type="Proteomes" id="UP000223828"/>
    </source>
</evidence>
<accession>A0A2C6WKS5</accession>
<evidence type="ECO:0000256" key="1">
    <source>
        <dbReference type="ARBA" id="ARBA00010233"/>
    </source>
</evidence>
<dbReference type="Pfam" id="PF17676">
    <property type="entry name" value="Peptidase_S66C"/>
    <property type="match status" value="1"/>
</dbReference>
<reference evidence="8" key="2">
    <citation type="submission" date="2017-10" db="EMBL/GenBank/DDBJ databases">
        <title>Staphylococcus edaphicus sp. nov., isolated in Antarctica, harbouring mecC gene and genomic islands essential in adaptation to extreme environment.</title>
        <authorList>
            <person name="Pantucek R."/>
            <person name="Sedlacek I."/>
            <person name="Indrakova A."/>
            <person name="Vrbovska V."/>
            <person name="Maslanova I."/>
            <person name="Kovarovic V."/>
            <person name="Svec P."/>
            <person name="Kralova S."/>
            <person name="Kristofova L."/>
            <person name="Keklakova J."/>
            <person name="Petras P."/>
            <person name="Doskar J."/>
        </authorList>
    </citation>
    <scope>NUCLEOTIDE SEQUENCE [LARGE SCALE GENOMIC DNA]</scope>
    <source>
        <strain evidence="8">CCM 5085</strain>
    </source>
</reference>
<dbReference type="Gene3D" id="3.50.30.60">
    <property type="entry name" value="LD-carboxypeptidase A C-terminal domain-like"/>
    <property type="match status" value="1"/>
</dbReference>